<evidence type="ECO:0000256" key="4">
    <source>
        <dbReference type="ARBA" id="ARBA00022989"/>
    </source>
</evidence>
<dbReference type="PANTHER" id="PTHR33885:SF3">
    <property type="entry name" value="PHAGE SHOCK PROTEIN C"/>
    <property type="match status" value="1"/>
</dbReference>
<dbReference type="PANTHER" id="PTHR33885">
    <property type="entry name" value="PHAGE SHOCK PROTEIN C"/>
    <property type="match status" value="1"/>
</dbReference>
<feature type="domain" description="Phage shock protein PspC N-terminal" evidence="7">
    <location>
        <begin position="20"/>
        <end position="71"/>
    </location>
</feature>
<reference evidence="8" key="1">
    <citation type="submission" date="2021-06" db="EMBL/GenBank/DDBJ databases">
        <title>50 bacteria genomes isolated from Dapeng, Shenzhen, China.</title>
        <authorList>
            <person name="Zheng W."/>
            <person name="Yu S."/>
            <person name="Huang Y."/>
        </authorList>
    </citation>
    <scope>NUCLEOTIDE SEQUENCE</scope>
    <source>
        <strain evidence="8">DP4N28-2</strain>
    </source>
</reference>
<evidence type="ECO:0000256" key="6">
    <source>
        <dbReference type="SAM" id="Phobius"/>
    </source>
</evidence>
<dbReference type="GO" id="GO:0005886">
    <property type="term" value="C:plasma membrane"/>
    <property type="evidence" value="ECO:0007669"/>
    <property type="project" value="UniProtKB-SubCell"/>
</dbReference>
<proteinExistence type="predicted"/>
<dbReference type="Proteomes" id="UP000824927">
    <property type="component" value="Unassembled WGS sequence"/>
</dbReference>
<evidence type="ECO:0000256" key="1">
    <source>
        <dbReference type="ARBA" id="ARBA00004162"/>
    </source>
</evidence>
<evidence type="ECO:0000256" key="3">
    <source>
        <dbReference type="ARBA" id="ARBA00022692"/>
    </source>
</evidence>
<gene>
    <name evidence="8" type="ORF">KUV31_02475</name>
</gene>
<evidence type="ECO:0000259" key="7">
    <source>
        <dbReference type="Pfam" id="PF04024"/>
    </source>
</evidence>
<evidence type="ECO:0000313" key="9">
    <source>
        <dbReference type="Proteomes" id="UP000824927"/>
    </source>
</evidence>
<dbReference type="RefSeq" id="WP_221427956.1">
    <property type="nucleotide sequence ID" value="NZ_CP095080.1"/>
</dbReference>
<organism evidence="8 9">
    <name type="scientific">Qipengyuania aquimaris</name>
    <dbReference type="NCBI Taxonomy" id="255984"/>
    <lineage>
        <taxon>Bacteria</taxon>
        <taxon>Pseudomonadati</taxon>
        <taxon>Pseudomonadota</taxon>
        <taxon>Alphaproteobacteria</taxon>
        <taxon>Sphingomonadales</taxon>
        <taxon>Erythrobacteraceae</taxon>
        <taxon>Qipengyuania</taxon>
    </lineage>
</organism>
<evidence type="ECO:0000256" key="5">
    <source>
        <dbReference type="ARBA" id="ARBA00023136"/>
    </source>
</evidence>
<name>A0A9Q3RZR4_9SPHN</name>
<dbReference type="Pfam" id="PF04024">
    <property type="entry name" value="PspC"/>
    <property type="match status" value="1"/>
</dbReference>
<dbReference type="AlphaFoldDB" id="A0A9Q3RZR4"/>
<accession>A0A9Q3RZR4</accession>
<protein>
    <submittedName>
        <fullName evidence="8">PspC domain-containing protein</fullName>
    </submittedName>
</protein>
<sequence>MNDLKFREDNTVRPSNKFGLDRRNGKVMGVCSGIGRYFGIDTTWVRVAFVLGTLLGFGSFILIYLAIALIAD</sequence>
<evidence type="ECO:0000256" key="2">
    <source>
        <dbReference type="ARBA" id="ARBA00022475"/>
    </source>
</evidence>
<comment type="subcellular location">
    <subcellularLocation>
        <location evidence="1">Cell membrane</location>
        <topology evidence="1">Single-pass membrane protein</topology>
    </subcellularLocation>
</comment>
<comment type="caution">
    <text evidence="8">The sequence shown here is derived from an EMBL/GenBank/DDBJ whole genome shotgun (WGS) entry which is preliminary data.</text>
</comment>
<keyword evidence="2" id="KW-1003">Cell membrane</keyword>
<dbReference type="EMBL" id="JAHVKP010000001">
    <property type="protein sequence ID" value="MBY6217200.1"/>
    <property type="molecule type" value="Genomic_DNA"/>
</dbReference>
<keyword evidence="3 6" id="KW-0812">Transmembrane</keyword>
<dbReference type="InterPro" id="IPR007168">
    <property type="entry name" value="Phageshock_PspC_N"/>
</dbReference>
<evidence type="ECO:0000313" key="8">
    <source>
        <dbReference type="EMBL" id="MBY6217200.1"/>
    </source>
</evidence>
<keyword evidence="4 6" id="KW-1133">Transmembrane helix</keyword>
<keyword evidence="5 6" id="KW-0472">Membrane</keyword>
<feature type="transmembrane region" description="Helical" evidence="6">
    <location>
        <begin position="47"/>
        <end position="71"/>
    </location>
</feature>
<dbReference type="InterPro" id="IPR052027">
    <property type="entry name" value="PspC"/>
</dbReference>